<organism evidence="1 2">
    <name type="scientific">Cysteiniphilum litorale</name>
    <dbReference type="NCBI Taxonomy" id="2056700"/>
    <lineage>
        <taxon>Bacteria</taxon>
        <taxon>Pseudomonadati</taxon>
        <taxon>Pseudomonadota</taxon>
        <taxon>Gammaproteobacteria</taxon>
        <taxon>Thiotrichales</taxon>
        <taxon>Fastidiosibacteraceae</taxon>
        <taxon>Cysteiniphilum</taxon>
    </lineage>
</organism>
<protein>
    <recommendedName>
        <fullName evidence="3">RHS repeat-associated core domain-containing protein</fullName>
    </recommendedName>
</protein>
<dbReference type="NCBIfam" id="TIGR01643">
    <property type="entry name" value="YD_repeat_2x"/>
    <property type="match status" value="1"/>
</dbReference>
<reference evidence="1" key="2">
    <citation type="submission" date="2020-09" db="EMBL/GenBank/DDBJ databases">
        <authorList>
            <person name="Sun Q."/>
            <person name="Zhou Y."/>
        </authorList>
    </citation>
    <scope>NUCLEOTIDE SEQUENCE</scope>
    <source>
        <strain evidence="1">CGMCC 1.15758</strain>
    </source>
</reference>
<dbReference type="PANTHER" id="PTHR32305">
    <property type="match status" value="1"/>
</dbReference>
<dbReference type="InterPro" id="IPR050708">
    <property type="entry name" value="T6SS_VgrG/RHS"/>
</dbReference>
<dbReference type="InterPro" id="IPR006530">
    <property type="entry name" value="YD"/>
</dbReference>
<proteinExistence type="predicted"/>
<evidence type="ECO:0008006" key="3">
    <source>
        <dbReference type="Google" id="ProtNLM"/>
    </source>
</evidence>
<dbReference type="Proteomes" id="UP000636949">
    <property type="component" value="Unassembled WGS sequence"/>
</dbReference>
<dbReference type="RefSeq" id="WP_117004007.1">
    <property type="nucleotide sequence ID" value="NZ_BMJS01000062.1"/>
</dbReference>
<dbReference type="Gene3D" id="2.180.10.10">
    <property type="entry name" value="RHS repeat-associated core"/>
    <property type="match status" value="3"/>
</dbReference>
<evidence type="ECO:0000313" key="1">
    <source>
        <dbReference type="EMBL" id="GGG08058.1"/>
    </source>
</evidence>
<dbReference type="EMBL" id="BMJS01000062">
    <property type="protein sequence ID" value="GGG08058.1"/>
    <property type="molecule type" value="Genomic_DNA"/>
</dbReference>
<dbReference type="NCBIfam" id="TIGR03696">
    <property type="entry name" value="Rhs_assc_core"/>
    <property type="match status" value="1"/>
</dbReference>
<sequence length="1935" mass="211418">MNQKNKCYETLLVVISLSSLVLSNIAYATSIPVVSKGLIKHREHSHFSTASDTSVKPLKLGSLPGSMLAMTSGKQNDSMSFGGGGLFSASLNPQTGGLSLSMTLASIPAFAGKVNLSMNYSSNSSGNPLNLGRGWNFALPTYADNYLTIPGHGIFHVTQLNNQMMFEGGKAPHILSFSHLNGEIAGRNYNYVIKLYTGDELYLKDYYIGGDYVAKLIASVDNFGNQTLYYYGDEPNHGTQEVSGLLSQIVSASGNVLKLSHVKGDGGSSNTGDLCDNLNHYNHIDVITSPIAGSVNQKVVSLVSEGGLLSGLCVRNNLDVNKAGLKQDYRLHYDLDDHGVNYIDHIDYPSGKKLVLSHSNNPIMTMGGESMPAYDSLVYEYTDTSNKVHVLKNVEIHSEAGPDKHNFTGYPDYRLSSGEDSLLNAPGGTKYLYEVVQQTNNALSSLTYNNQHLMIEKQVCIRGSCDNSNNIILDTHYRYDGETAGATETPPAFSALSIDTYDKQASQNDTPMWEGKKGDTVTTQTYYNANGQPVEVIYPDGHILKQSYDPKNAALSFKEEIPAPGNSINANAQYVRNIYKSDAYGHYDLSQKLSGYETTGTNAKEIAVYETSYRYDQYGEVIHTEKAYAPGLTAQEKSDLHLGGMVQSMSVDNTVTQSPDVKQLQGLFPAGSYPSVLSGLKVKLVISDASGMSNNLSSSLGSVARIYDQASNLLLYQLSDPIDGRYQHIEAYRYDAFGRMLSHTLSNGQVIQYQYMVGDNKNEEIVTNPAGIKTVEVYDDFGKPVVSYVSDGKQTVVLSSKTYDYDESGSGNIGYGLVTSSVDSSGNEALGFYNLMGGQVVSQRRFFASDGATTASSVYHYQLTDPVHDLGITFSAYGCGSGLCVDSYAVTAKSFTSNEKLASYVFEAGEDGIPATLQVMPKGVFFDYEHDVDAQKIIPAIDKALAAKDWVSHTSYTYDAQRHLIGDSEDINTKGQRFSIHKSYNALGQLIESDNNVPGNPSQAVTGDMDLKAFNYQYNLSGQVIDKKMTSASGSALLADGYYREQHFVYNGVGQLQSITYSGADASGKSVSQTVYSHPVYDAANHLIAHEQANGNIIHTEYNALGQVTSEWVSDSRNNVIANTPAICNVYDPKLDTLTMVYYDVSGNTKAICAEDIKTVMANPLRYKAVRYTVDPLTLNVTDLTYPDGKALHYSYYTNSLSHQLLLTAPASGKQKQIGTLKQLTDIDGDITDYHYSGTASRGSGQLLSAQMILPDHKTLQGSVSYDYTTVITAPKGFICHAGQLCEKHLGNGDMVYYNYAYSKSTNPYHNVREALTVDSTGKEVGRIDYSYDLLGELTEEDVRDALGDGYTLTYAYDAAGRLYQEVRTLKTGAVVTDTYLYDINGNLLKHETTNKADRNYVYNGLDQMEINGGYPYDALGNQTKSITGAYYGYNGWNQLVSYMDATGVKTSYGYLPTGVRYTKSQLLNGQETDLHYYYSNGNLVNTVLGNQSSHYLLAGGDRLQRFITSEGNVQAAGDTDHYYLANFKGSVYGSLDTKGALNVSHWYSAYGVDLGGLQRSASGVKRLSAVAMNTLTLQTDPYGYDGEYKDSESGNIYLLARYYNPITARFISEDSLSKWNRYIFTGSNPVFRTDHSGHSWQNIAILSAMVLSIIVLDTVTDGALTTLLGDIPEETEAVESLTDSLESTVSDITSSGRAGIDMAKGITRKNLIKKPLNFAVNTVGNTSIQFGAGVMDTGSIKGGLSYAGLGQNGKVFVSNALSMFTWAIINLLPEYSVAEMGNDMFSSIMQDEFSEPNNQFLNFFQRRLPAFMAEGVASWGVGKTVSVAYGDKSWNSSDIVNLIFSFFTGSIWDGMTEGLGNYVSNKPRFIRSFTQSFGHTLWGAADNLIPQAITNKVNDKHFNFADNFNSSVSNSQWFGNLFSMFPSEEAADPK</sequence>
<evidence type="ECO:0000313" key="2">
    <source>
        <dbReference type="Proteomes" id="UP000636949"/>
    </source>
</evidence>
<dbReference type="PANTHER" id="PTHR32305:SF15">
    <property type="entry name" value="PROTEIN RHSA-RELATED"/>
    <property type="match status" value="1"/>
</dbReference>
<comment type="caution">
    <text evidence="1">The sequence shown here is derived from an EMBL/GenBank/DDBJ whole genome shotgun (WGS) entry which is preliminary data.</text>
</comment>
<gene>
    <name evidence="1" type="ORF">GCM10010995_27020</name>
</gene>
<keyword evidence="2" id="KW-1185">Reference proteome</keyword>
<name>A0A8J2Z763_9GAMM</name>
<dbReference type="OrthoDB" id="5624979at2"/>
<accession>A0A8J2Z763</accession>
<reference evidence="1" key="1">
    <citation type="journal article" date="2014" name="Int. J. Syst. Evol. Microbiol.">
        <title>Complete genome sequence of Corynebacterium casei LMG S-19264T (=DSM 44701T), isolated from a smear-ripened cheese.</title>
        <authorList>
            <consortium name="US DOE Joint Genome Institute (JGI-PGF)"/>
            <person name="Walter F."/>
            <person name="Albersmeier A."/>
            <person name="Kalinowski J."/>
            <person name="Ruckert C."/>
        </authorList>
    </citation>
    <scope>NUCLEOTIDE SEQUENCE</scope>
    <source>
        <strain evidence="1">CGMCC 1.15758</strain>
    </source>
</reference>
<dbReference type="InterPro" id="IPR022385">
    <property type="entry name" value="Rhs_assc_core"/>
</dbReference>